<dbReference type="CDD" id="cd09859">
    <property type="entry name" value="PIN_53EXO"/>
    <property type="match status" value="1"/>
</dbReference>
<dbReference type="Gene3D" id="1.20.1060.10">
    <property type="entry name" value="Taq DNA Polymerase, Chain T, domain 4"/>
    <property type="match status" value="1"/>
</dbReference>
<dbReference type="SMART" id="SM00474">
    <property type="entry name" value="35EXOc"/>
    <property type="match status" value="1"/>
</dbReference>
<sequence length="893" mass="99521">MSNKEPLYILDGYAIIFRSYYAFINRPLKNSQGNNISAIFGFYRTLFNFFKTYKPKNFIVALDSKGPTFRSDIFPEYKANRSPAPEDLIAQFPIIINILEELNIPSVGLVGYEADDIIGTLASRCEKESRQCFIISGDKDLMQLISDNVTQLIPDGKGSYTVFDSKKVFETKGVHPNQIIDYLSLMGDSADNIPGVKGIGEKTAGKLLDQFKTLENLYANIENVKAKGQREKLINGKESAFLSKKLVVLDLNTPIDIEPKDCILPEIDGKLSQELFAAQGINAVSPGGTSSNEKPKEEGKKGSYKVILDKDELDLVINKAIESKIVAFDCETDSLDAISANPVGFSISFVKEEAYYIPLKAKGCEPLEEEVVKDALKKLFNSAQIVGQNIKYDYKVLAKWGLNIKNIIFDTMVAAWILDSSITSYSMDSLAKSRLNYTTVAFKDIVPKNGVFSDVHIDLATEYAAEDADITYRLYLDMVDDLDRDATLKKLLYNIEIPLINILANMEIEGVLLDGENLNNFSKELENSIKECEKEIFNICGKEFNISSTKQLQEVLFEDRGLTPIKKTKTGYSTDTAVLEQLAKEDVVPEKIIEYRGLSKLKSTYADALPKLINNRTGRVHTHFLQTGTATGRLSSKDPNLQNIPVKDDRGRRIRSAFVPTPGKVFLSADYSQIELVVLAHLSKDPGLVSAYNNGRDIHTQTAAIINQVELEDVTPGMRRVAKTINFGVMYGMSAFRLSNELEIPRKAAADFINRYFTEFAGIKTFMDETLLEAEEHGYVSTILGRKRVLPGITSSNKMVKAGAQRAAVNSVVQGSAADIMKLAMLEINKRIKEECPNSKMVLQVHDEFIFEANLDEVEILRSLVKESMEGAYKLIVPLTSSIETGNNWGDIH</sequence>
<dbReference type="SUPFAM" id="SSF47807">
    <property type="entry name" value="5' to 3' exonuclease, C-terminal subdomain"/>
    <property type="match status" value="1"/>
</dbReference>
<dbReference type="InterPro" id="IPR002421">
    <property type="entry name" value="5-3_exonuclease"/>
</dbReference>
<dbReference type="CDD" id="cd09898">
    <property type="entry name" value="H3TH_53EXO"/>
    <property type="match status" value="1"/>
</dbReference>
<dbReference type="RefSeq" id="WP_149568937.1">
    <property type="nucleotide sequence ID" value="NZ_CP035807.1"/>
</dbReference>
<dbReference type="Gene3D" id="3.30.70.370">
    <property type="match status" value="1"/>
</dbReference>
<dbReference type="InterPro" id="IPR043502">
    <property type="entry name" value="DNA/RNA_pol_sf"/>
</dbReference>
<keyword evidence="5 16" id="KW-0548">Nucleotidyltransferase</keyword>
<evidence type="ECO:0000256" key="15">
    <source>
        <dbReference type="NCBIfam" id="TIGR00593"/>
    </source>
</evidence>
<evidence type="ECO:0000259" key="20">
    <source>
        <dbReference type="SMART" id="SM00482"/>
    </source>
</evidence>
<reference evidence="21 22" key="1">
    <citation type="submission" date="2019-02" db="EMBL/GenBank/DDBJ databases">
        <authorList>
            <person name="Fomenkov A."/>
            <person name="Dubinina G."/>
            <person name="Grabovich M."/>
            <person name="Vincze T."/>
            <person name="Roberts R.J."/>
        </authorList>
    </citation>
    <scope>NUCLEOTIDE SEQUENCE [LARGE SCALE GENOMIC DNA]</scope>
    <source>
        <strain evidence="21 22">P</strain>
    </source>
</reference>
<dbReference type="AlphaFoldDB" id="A0A5C1QC84"/>
<dbReference type="PANTHER" id="PTHR10133">
    <property type="entry name" value="DNA POLYMERASE I"/>
    <property type="match status" value="1"/>
</dbReference>
<keyword evidence="6 16" id="KW-0235">DNA replication</keyword>
<dbReference type="InterPro" id="IPR002298">
    <property type="entry name" value="DNA_polymerase_A"/>
</dbReference>
<dbReference type="InterPro" id="IPR008918">
    <property type="entry name" value="HhH2"/>
</dbReference>
<dbReference type="Pfam" id="PF00476">
    <property type="entry name" value="DNA_pol_A"/>
    <property type="match status" value="1"/>
</dbReference>
<evidence type="ECO:0000256" key="16">
    <source>
        <dbReference type="RuleBase" id="RU004460"/>
    </source>
</evidence>
<evidence type="ECO:0000256" key="10">
    <source>
        <dbReference type="ARBA" id="ARBA00022839"/>
    </source>
</evidence>
<dbReference type="FunFam" id="1.10.150.20:FF:000003">
    <property type="entry name" value="DNA polymerase I"/>
    <property type="match status" value="1"/>
</dbReference>
<comment type="catalytic activity">
    <reaction evidence="14 16">
        <text>DNA(n) + a 2'-deoxyribonucleoside 5'-triphosphate = DNA(n+1) + diphosphate</text>
        <dbReference type="Rhea" id="RHEA:22508"/>
        <dbReference type="Rhea" id="RHEA-COMP:17339"/>
        <dbReference type="Rhea" id="RHEA-COMP:17340"/>
        <dbReference type="ChEBI" id="CHEBI:33019"/>
        <dbReference type="ChEBI" id="CHEBI:61560"/>
        <dbReference type="ChEBI" id="CHEBI:173112"/>
        <dbReference type="EC" id="2.7.7.7"/>
    </reaction>
</comment>
<proteinExistence type="inferred from homology"/>
<dbReference type="PRINTS" id="PR00868">
    <property type="entry name" value="DNAPOLI"/>
</dbReference>
<dbReference type="InterPro" id="IPR036397">
    <property type="entry name" value="RNaseH_sf"/>
</dbReference>
<comment type="similarity">
    <text evidence="1 16">Belongs to the DNA polymerase type-A family.</text>
</comment>
<evidence type="ECO:0000313" key="21">
    <source>
        <dbReference type="EMBL" id="QEN05703.1"/>
    </source>
</evidence>
<comment type="function">
    <text evidence="16">In addition to polymerase activity, this DNA polymerase exhibits 3'-5' and 5'-3' exonuclease activity.</text>
</comment>
<evidence type="ECO:0000256" key="4">
    <source>
        <dbReference type="ARBA" id="ARBA00022679"/>
    </source>
</evidence>
<dbReference type="GO" id="GO:0008409">
    <property type="term" value="F:5'-3' exonuclease activity"/>
    <property type="evidence" value="ECO:0007669"/>
    <property type="project" value="UniProtKB-UniRule"/>
</dbReference>
<evidence type="ECO:0000256" key="6">
    <source>
        <dbReference type="ARBA" id="ARBA00022705"/>
    </source>
</evidence>
<dbReference type="FunFam" id="1.10.150.20:FF:000002">
    <property type="entry name" value="DNA polymerase I"/>
    <property type="match status" value="1"/>
</dbReference>
<dbReference type="KEGG" id="sper:EW093_13605"/>
<dbReference type="InterPro" id="IPR036279">
    <property type="entry name" value="5-3_exonuclease_C_sf"/>
</dbReference>
<dbReference type="InterPro" id="IPR029060">
    <property type="entry name" value="PIN-like_dom_sf"/>
</dbReference>
<keyword evidence="8 16" id="KW-0227">DNA damage</keyword>
<dbReference type="InterPro" id="IPR012337">
    <property type="entry name" value="RNaseH-like_sf"/>
</dbReference>
<dbReference type="EMBL" id="CP035807">
    <property type="protein sequence ID" value="QEN05703.1"/>
    <property type="molecule type" value="Genomic_DNA"/>
</dbReference>
<keyword evidence="22" id="KW-1185">Reference proteome</keyword>
<feature type="domain" description="DNA-directed DNA polymerase family A palm" evidence="20">
    <location>
        <begin position="651"/>
        <end position="857"/>
    </location>
</feature>
<dbReference type="Proteomes" id="UP000323824">
    <property type="component" value="Chromosome"/>
</dbReference>
<dbReference type="InterPro" id="IPR019760">
    <property type="entry name" value="DNA-dir_DNA_pol_A_CS"/>
</dbReference>
<dbReference type="InterPro" id="IPR002562">
    <property type="entry name" value="3'-5'_exonuclease_dom"/>
</dbReference>
<dbReference type="Pfam" id="PF01612">
    <property type="entry name" value="DNA_pol_A_exo1"/>
    <property type="match status" value="1"/>
</dbReference>
<dbReference type="CDD" id="cd06139">
    <property type="entry name" value="DNA_polA_I_Ecoli_like_exo"/>
    <property type="match status" value="1"/>
</dbReference>
<dbReference type="FunFam" id="1.20.1060.10:FF:000001">
    <property type="entry name" value="DNA polymerase I"/>
    <property type="match status" value="1"/>
</dbReference>
<dbReference type="SMART" id="SM00482">
    <property type="entry name" value="POLAc"/>
    <property type="match status" value="1"/>
</dbReference>
<name>A0A5C1QC84_9SPIO</name>
<gene>
    <name evidence="16 21" type="primary">polA</name>
    <name evidence="21" type="ORF">EW093_13605</name>
</gene>
<evidence type="ECO:0000256" key="2">
    <source>
        <dbReference type="ARBA" id="ARBA00012417"/>
    </source>
</evidence>
<organism evidence="21 22">
    <name type="scientific">Thiospirochaeta perfilievii</name>
    <dbReference type="NCBI Taxonomy" id="252967"/>
    <lineage>
        <taxon>Bacteria</taxon>
        <taxon>Pseudomonadati</taxon>
        <taxon>Spirochaetota</taxon>
        <taxon>Spirochaetia</taxon>
        <taxon>Spirochaetales</taxon>
        <taxon>Spirochaetaceae</taxon>
        <taxon>Thiospirochaeta</taxon>
    </lineage>
</organism>
<dbReference type="SMART" id="SM00475">
    <property type="entry name" value="53EXOc"/>
    <property type="match status" value="1"/>
</dbReference>
<dbReference type="Gene3D" id="1.10.150.20">
    <property type="entry name" value="5' to 3' exonuclease, C-terminal subdomain"/>
    <property type="match status" value="2"/>
</dbReference>
<dbReference type="GO" id="GO:0003677">
    <property type="term" value="F:DNA binding"/>
    <property type="evidence" value="ECO:0007669"/>
    <property type="project" value="UniProtKB-UniRule"/>
</dbReference>
<dbReference type="PANTHER" id="PTHR10133:SF27">
    <property type="entry name" value="DNA POLYMERASE NU"/>
    <property type="match status" value="1"/>
</dbReference>
<dbReference type="InterPro" id="IPR020046">
    <property type="entry name" value="5-3_exonucl_a-hlix_arch_N"/>
</dbReference>
<feature type="region of interest" description="Disordered" evidence="17">
    <location>
        <begin position="282"/>
        <end position="301"/>
    </location>
</feature>
<dbReference type="InterPro" id="IPR018320">
    <property type="entry name" value="DNA_polymerase_1"/>
</dbReference>
<evidence type="ECO:0000256" key="3">
    <source>
        <dbReference type="ARBA" id="ARBA00020311"/>
    </source>
</evidence>
<dbReference type="NCBIfam" id="NF004397">
    <property type="entry name" value="PRK05755.1"/>
    <property type="match status" value="1"/>
</dbReference>
<evidence type="ECO:0000256" key="5">
    <source>
        <dbReference type="ARBA" id="ARBA00022695"/>
    </source>
</evidence>
<dbReference type="CDD" id="cd08637">
    <property type="entry name" value="DNA_pol_A_pol_I_C"/>
    <property type="match status" value="1"/>
</dbReference>
<dbReference type="GO" id="GO:0008408">
    <property type="term" value="F:3'-5' exonuclease activity"/>
    <property type="evidence" value="ECO:0007669"/>
    <property type="project" value="UniProtKB-UniRule"/>
</dbReference>
<dbReference type="Gene3D" id="3.40.50.1010">
    <property type="entry name" value="5'-nuclease"/>
    <property type="match status" value="1"/>
</dbReference>
<feature type="domain" description="5'-3' exonuclease" evidence="19">
    <location>
        <begin position="3"/>
        <end position="265"/>
    </location>
</feature>
<keyword evidence="11 16" id="KW-0239">DNA-directed DNA polymerase</keyword>
<keyword evidence="10 16" id="KW-0269">Exonuclease</keyword>
<keyword evidence="12 16" id="KW-0238">DNA-binding</keyword>
<dbReference type="SUPFAM" id="SSF88723">
    <property type="entry name" value="PIN domain-like"/>
    <property type="match status" value="1"/>
</dbReference>
<evidence type="ECO:0000313" key="22">
    <source>
        <dbReference type="Proteomes" id="UP000323824"/>
    </source>
</evidence>
<evidence type="ECO:0000256" key="17">
    <source>
        <dbReference type="SAM" id="MobiDB-lite"/>
    </source>
</evidence>
<dbReference type="Pfam" id="PF02739">
    <property type="entry name" value="5_3_exonuc_N"/>
    <property type="match status" value="1"/>
</dbReference>
<evidence type="ECO:0000256" key="12">
    <source>
        <dbReference type="ARBA" id="ARBA00023125"/>
    </source>
</evidence>
<keyword evidence="13 16" id="KW-0234">DNA repair</keyword>
<evidence type="ECO:0000256" key="1">
    <source>
        <dbReference type="ARBA" id="ARBA00007705"/>
    </source>
</evidence>
<evidence type="ECO:0000256" key="7">
    <source>
        <dbReference type="ARBA" id="ARBA00022722"/>
    </source>
</evidence>
<evidence type="ECO:0000256" key="14">
    <source>
        <dbReference type="ARBA" id="ARBA00049244"/>
    </source>
</evidence>
<dbReference type="EC" id="2.7.7.7" evidence="2 15"/>
<protein>
    <recommendedName>
        <fullName evidence="3 15">DNA polymerase I</fullName>
        <ecNumber evidence="2 15">2.7.7.7</ecNumber>
    </recommendedName>
</protein>
<dbReference type="GO" id="GO:0006261">
    <property type="term" value="P:DNA-templated DNA replication"/>
    <property type="evidence" value="ECO:0007669"/>
    <property type="project" value="UniProtKB-UniRule"/>
</dbReference>
<evidence type="ECO:0000259" key="18">
    <source>
        <dbReference type="SMART" id="SM00474"/>
    </source>
</evidence>
<dbReference type="SUPFAM" id="SSF56672">
    <property type="entry name" value="DNA/RNA polymerases"/>
    <property type="match status" value="1"/>
</dbReference>
<dbReference type="SMART" id="SM00279">
    <property type="entry name" value="HhH2"/>
    <property type="match status" value="1"/>
</dbReference>
<dbReference type="SUPFAM" id="SSF53098">
    <property type="entry name" value="Ribonuclease H-like"/>
    <property type="match status" value="1"/>
</dbReference>
<keyword evidence="9 16" id="KW-0378">Hydrolase</keyword>
<evidence type="ECO:0000259" key="19">
    <source>
        <dbReference type="SMART" id="SM00475"/>
    </source>
</evidence>
<reference evidence="21 22" key="2">
    <citation type="submission" date="2019-09" db="EMBL/GenBank/DDBJ databases">
        <title>Complete Genome Sequence and Methylome Analysis of free living Spirochaetas.</title>
        <authorList>
            <person name="Leshcheva N."/>
            <person name="Mikheeva N."/>
        </authorList>
    </citation>
    <scope>NUCLEOTIDE SEQUENCE [LARGE SCALE GENOMIC DNA]</scope>
    <source>
        <strain evidence="21 22">P</strain>
    </source>
</reference>
<keyword evidence="7" id="KW-0540">Nuclease</keyword>
<dbReference type="Pfam" id="PF01367">
    <property type="entry name" value="5_3_exonuc"/>
    <property type="match status" value="1"/>
</dbReference>
<accession>A0A5C1QC84</accession>
<keyword evidence="4 16" id="KW-0808">Transferase</keyword>
<evidence type="ECO:0000256" key="8">
    <source>
        <dbReference type="ARBA" id="ARBA00022763"/>
    </source>
</evidence>
<dbReference type="InterPro" id="IPR020045">
    <property type="entry name" value="DNA_polI_H3TH"/>
</dbReference>
<dbReference type="GO" id="GO:0006302">
    <property type="term" value="P:double-strand break repair"/>
    <property type="evidence" value="ECO:0007669"/>
    <property type="project" value="TreeGrafter"/>
</dbReference>
<dbReference type="NCBIfam" id="TIGR00593">
    <property type="entry name" value="pola"/>
    <property type="match status" value="1"/>
</dbReference>
<evidence type="ECO:0000256" key="9">
    <source>
        <dbReference type="ARBA" id="ARBA00022801"/>
    </source>
</evidence>
<evidence type="ECO:0000256" key="13">
    <source>
        <dbReference type="ARBA" id="ARBA00023204"/>
    </source>
</evidence>
<dbReference type="GO" id="GO:0003887">
    <property type="term" value="F:DNA-directed DNA polymerase activity"/>
    <property type="evidence" value="ECO:0007669"/>
    <property type="project" value="UniProtKB-UniRule"/>
</dbReference>
<feature type="domain" description="3'-5' exonuclease" evidence="18">
    <location>
        <begin position="304"/>
        <end position="483"/>
    </location>
</feature>
<evidence type="ECO:0000256" key="11">
    <source>
        <dbReference type="ARBA" id="ARBA00022932"/>
    </source>
</evidence>
<dbReference type="PROSITE" id="PS00447">
    <property type="entry name" value="DNA_POLYMERASE_A"/>
    <property type="match status" value="1"/>
</dbReference>
<dbReference type="Gene3D" id="3.30.420.10">
    <property type="entry name" value="Ribonuclease H-like superfamily/Ribonuclease H"/>
    <property type="match status" value="1"/>
</dbReference>
<dbReference type="InterPro" id="IPR001098">
    <property type="entry name" value="DNA-dir_DNA_pol_A_palm_dom"/>
</dbReference>
<dbReference type="OrthoDB" id="9806424at2"/>